<accession>I0IHZ6</accession>
<gene>
    <name evidence="10" type="ordered locus">PSMK_27250</name>
</gene>
<evidence type="ECO:0000256" key="3">
    <source>
        <dbReference type="ARBA" id="ARBA00023015"/>
    </source>
</evidence>
<dbReference type="AlphaFoldDB" id="I0IHZ6"/>
<keyword evidence="5" id="KW-0804">Transcription</keyword>
<dbReference type="SUPFAM" id="SSF46894">
    <property type="entry name" value="C-terminal effector domain of the bipartite response regulators"/>
    <property type="match status" value="1"/>
</dbReference>
<keyword evidence="2" id="KW-0902">Two-component regulatory system</keyword>
<dbReference type="PATRIC" id="fig|1142394.8.peg.2819"/>
<dbReference type="Proteomes" id="UP000007881">
    <property type="component" value="Chromosome"/>
</dbReference>
<dbReference type="Gene3D" id="6.10.250.690">
    <property type="match status" value="1"/>
</dbReference>
<dbReference type="FunFam" id="3.40.50.2300:FF:000001">
    <property type="entry name" value="DNA-binding response regulator PhoB"/>
    <property type="match status" value="1"/>
</dbReference>
<dbReference type="InterPro" id="IPR036388">
    <property type="entry name" value="WH-like_DNA-bd_sf"/>
</dbReference>
<evidence type="ECO:0000313" key="11">
    <source>
        <dbReference type="Proteomes" id="UP000007881"/>
    </source>
</evidence>
<dbReference type="STRING" id="1142394.PSMK_27250"/>
<dbReference type="HOGENOM" id="CLU_000445_30_4_0"/>
<dbReference type="RefSeq" id="WP_014438094.1">
    <property type="nucleotide sequence ID" value="NC_017080.1"/>
</dbReference>
<evidence type="ECO:0000259" key="9">
    <source>
        <dbReference type="PROSITE" id="PS51755"/>
    </source>
</evidence>
<organism evidence="10 11">
    <name type="scientific">Phycisphaera mikurensis (strain NBRC 102666 / KCTC 22515 / FYK2301M01)</name>
    <dbReference type="NCBI Taxonomy" id="1142394"/>
    <lineage>
        <taxon>Bacteria</taxon>
        <taxon>Pseudomonadati</taxon>
        <taxon>Planctomycetota</taxon>
        <taxon>Phycisphaerae</taxon>
        <taxon>Phycisphaerales</taxon>
        <taxon>Phycisphaeraceae</taxon>
        <taxon>Phycisphaera</taxon>
    </lineage>
</organism>
<dbReference type="InterPro" id="IPR011006">
    <property type="entry name" value="CheY-like_superfamily"/>
</dbReference>
<evidence type="ECO:0000256" key="6">
    <source>
        <dbReference type="PROSITE-ProRule" id="PRU00169"/>
    </source>
</evidence>
<dbReference type="InterPro" id="IPR001789">
    <property type="entry name" value="Sig_transdc_resp-reg_receiver"/>
</dbReference>
<feature type="domain" description="OmpR/PhoB-type" evidence="9">
    <location>
        <begin position="134"/>
        <end position="230"/>
    </location>
</feature>
<dbReference type="GO" id="GO:0032993">
    <property type="term" value="C:protein-DNA complex"/>
    <property type="evidence" value="ECO:0007669"/>
    <property type="project" value="TreeGrafter"/>
</dbReference>
<dbReference type="Pfam" id="PF00486">
    <property type="entry name" value="Trans_reg_C"/>
    <property type="match status" value="1"/>
</dbReference>
<protein>
    <submittedName>
        <fullName evidence="10">OmpR family two-component system response regulator</fullName>
    </submittedName>
</protein>
<feature type="modified residue" description="4-aspartylphosphate" evidence="6">
    <location>
        <position position="57"/>
    </location>
</feature>
<dbReference type="PROSITE" id="PS50110">
    <property type="entry name" value="RESPONSE_REGULATORY"/>
    <property type="match status" value="1"/>
</dbReference>
<dbReference type="Pfam" id="PF00072">
    <property type="entry name" value="Response_reg"/>
    <property type="match status" value="1"/>
</dbReference>
<reference evidence="10 11" key="1">
    <citation type="submission" date="2012-02" db="EMBL/GenBank/DDBJ databases">
        <title>Complete genome sequence of Phycisphaera mikurensis NBRC 102666.</title>
        <authorList>
            <person name="Ankai A."/>
            <person name="Hosoyama A."/>
            <person name="Terui Y."/>
            <person name="Sekine M."/>
            <person name="Fukai R."/>
            <person name="Kato Y."/>
            <person name="Nakamura S."/>
            <person name="Yamada-Narita S."/>
            <person name="Kawakoshi A."/>
            <person name="Fukunaga Y."/>
            <person name="Yamazaki S."/>
            <person name="Fujita N."/>
        </authorList>
    </citation>
    <scope>NUCLEOTIDE SEQUENCE [LARGE SCALE GENOMIC DNA]</scope>
    <source>
        <strain evidence="11">NBRC 102666 / KCTC 22515 / FYK2301M01</strain>
    </source>
</reference>
<evidence type="ECO:0000256" key="4">
    <source>
        <dbReference type="ARBA" id="ARBA00023125"/>
    </source>
</evidence>
<proteinExistence type="predicted"/>
<dbReference type="InterPro" id="IPR001867">
    <property type="entry name" value="OmpR/PhoB-type_DNA-bd"/>
</dbReference>
<evidence type="ECO:0000256" key="7">
    <source>
        <dbReference type="PROSITE-ProRule" id="PRU01091"/>
    </source>
</evidence>
<dbReference type="KEGG" id="phm:PSMK_27250"/>
<evidence type="ECO:0000256" key="5">
    <source>
        <dbReference type="ARBA" id="ARBA00023163"/>
    </source>
</evidence>
<dbReference type="GO" id="GO:0006355">
    <property type="term" value="P:regulation of DNA-templated transcription"/>
    <property type="evidence" value="ECO:0007669"/>
    <property type="project" value="InterPro"/>
</dbReference>
<name>I0IHZ6_PHYMF</name>
<feature type="DNA-binding region" description="OmpR/PhoB-type" evidence="7">
    <location>
        <begin position="134"/>
        <end position="230"/>
    </location>
</feature>
<dbReference type="Gene3D" id="3.40.50.2300">
    <property type="match status" value="1"/>
</dbReference>
<dbReference type="SMART" id="SM00862">
    <property type="entry name" value="Trans_reg_C"/>
    <property type="match status" value="1"/>
</dbReference>
<dbReference type="Gene3D" id="1.10.10.10">
    <property type="entry name" value="Winged helix-like DNA-binding domain superfamily/Winged helix DNA-binding domain"/>
    <property type="match status" value="1"/>
</dbReference>
<evidence type="ECO:0000259" key="8">
    <source>
        <dbReference type="PROSITE" id="PS50110"/>
    </source>
</evidence>
<dbReference type="PANTHER" id="PTHR48111:SF40">
    <property type="entry name" value="PHOSPHATE REGULON TRANSCRIPTIONAL REGULATORY PROTEIN PHOB"/>
    <property type="match status" value="1"/>
</dbReference>
<dbReference type="eggNOG" id="COG0745">
    <property type="taxonomic scope" value="Bacteria"/>
</dbReference>
<keyword evidence="11" id="KW-1185">Reference proteome</keyword>
<dbReference type="SUPFAM" id="SSF52172">
    <property type="entry name" value="CheY-like"/>
    <property type="match status" value="1"/>
</dbReference>
<dbReference type="GO" id="GO:0000976">
    <property type="term" value="F:transcription cis-regulatory region binding"/>
    <property type="evidence" value="ECO:0007669"/>
    <property type="project" value="TreeGrafter"/>
</dbReference>
<dbReference type="GO" id="GO:0005829">
    <property type="term" value="C:cytosol"/>
    <property type="evidence" value="ECO:0007669"/>
    <property type="project" value="TreeGrafter"/>
</dbReference>
<dbReference type="OrthoDB" id="272875at2"/>
<dbReference type="SMART" id="SM00448">
    <property type="entry name" value="REC"/>
    <property type="match status" value="1"/>
</dbReference>
<evidence type="ECO:0000256" key="2">
    <source>
        <dbReference type="ARBA" id="ARBA00023012"/>
    </source>
</evidence>
<dbReference type="InterPro" id="IPR016032">
    <property type="entry name" value="Sig_transdc_resp-reg_C-effctor"/>
</dbReference>
<dbReference type="InterPro" id="IPR039420">
    <property type="entry name" value="WalR-like"/>
</dbReference>
<dbReference type="PROSITE" id="PS51755">
    <property type="entry name" value="OMPR_PHOB"/>
    <property type="match status" value="1"/>
</dbReference>
<keyword evidence="3" id="KW-0805">Transcription regulation</keyword>
<dbReference type="CDD" id="cd00383">
    <property type="entry name" value="trans_reg_C"/>
    <property type="match status" value="1"/>
</dbReference>
<feature type="domain" description="Response regulatory" evidence="8">
    <location>
        <begin position="8"/>
        <end position="124"/>
    </location>
</feature>
<dbReference type="PANTHER" id="PTHR48111">
    <property type="entry name" value="REGULATOR OF RPOS"/>
    <property type="match status" value="1"/>
</dbReference>
<keyword evidence="4 7" id="KW-0238">DNA-binding</keyword>
<keyword evidence="1 6" id="KW-0597">Phosphoprotein</keyword>
<sequence length="233" mass="25607">MSDPAPARILLVEDELDLLELLRFNLEREGYDVVAAQTGAAALAAARAEALDLVLLDRMLPGMEGLEICRTLRKRTETARVPIIMLTAKGEEADVVKGLEAGADDYVTKPFSPRVLLARIRAVLRRGEAGENDPAKLSAGGVSLDRERHAVTADGEPVDLTATEFKLLALLLSRPGRVFTRQQIIERIHEGFAAVTDRSVDVQVVALRRKLLSRGDRLETVRGVGYRFAEDRD</sequence>
<dbReference type="GO" id="GO:0000156">
    <property type="term" value="F:phosphorelay response regulator activity"/>
    <property type="evidence" value="ECO:0007669"/>
    <property type="project" value="TreeGrafter"/>
</dbReference>
<evidence type="ECO:0000313" key="10">
    <source>
        <dbReference type="EMBL" id="BAM04884.1"/>
    </source>
</evidence>
<dbReference type="EMBL" id="AP012338">
    <property type="protein sequence ID" value="BAM04884.1"/>
    <property type="molecule type" value="Genomic_DNA"/>
</dbReference>
<evidence type="ECO:0000256" key="1">
    <source>
        <dbReference type="ARBA" id="ARBA00022553"/>
    </source>
</evidence>